<keyword evidence="4" id="KW-0862">Zinc</keyword>
<dbReference type="GO" id="GO:0046983">
    <property type="term" value="F:protein dimerization activity"/>
    <property type="evidence" value="ECO:0007669"/>
    <property type="project" value="InterPro"/>
</dbReference>
<dbReference type="Pfam" id="PF05699">
    <property type="entry name" value="Dimer_Tnp_hAT"/>
    <property type="match status" value="1"/>
</dbReference>
<dbReference type="PANTHER" id="PTHR46481:SF10">
    <property type="entry name" value="ZINC FINGER BED DOMAIN-CONTAINING PROTEIN 39"/>
    <property type="match status" value="1"/>
</dbReference>
<dbReference type="InterPro" id="IPR012337">
    <property type="entry name" value="RNaseH-like_sf"/>
</dbReference>
<dbReference type="InterPro" id="IPR011009">
    <property type="entry name" value="Kinase-like_dom_sf"/>
</dbReference>
<gene>
    <name evidence="7" type="ORF">QYT958_LOCUS6155</name>
</gene>
<dbReference type="Gene3D" id="1.10.510.10">
    <property type="entry name" value="Transferase(Phosphotransferase) domain 1"/>
    <property type="match status" value="1"/>
</dbReference>
<dbReference type="InterPro" id="IPR008266">
    <property type="entry name" value="Tyr_kinase_AS"/>
</dbReference>
<evidence type="ECO:0000313" key="7">
    <source>
        <dbReference type="EMBL" id="CAF4520502.1"/>
    </source>
</evidence>
<dbReference type="GO" id="GO:0005634">
    <property type="term" value="C:nucleus"/>
    <property type="evidence" value="ECO:0007669"/>
    <property type="project" value="UniProtKB-SubCell"/>
</dbReference>
<dbReference type="GO" id="GO:0008270">
    <property type="term" value="F:zinc ion binding"/>
    <property type="evidence" value="ECO:0007669"/>
    <property type="project" value="UniProtKB-KW"/>
</dbReference>
<evidence type="ECO:0000256" key="2">
    <source>
        <dbReference type="ARBA" id="ARBA00022723"/>
    </source>
</evidence>
<evidence type="ECO:0000256" key="1">
    <source>
        <dbReference type="ARBA" id="ARBA00004123"/>
    </source>
</evidence>
<dbReference type="GO" id="GO:0005524">
    <property type="term" value="F:ATP binding"/>
    <property type="evidence" value="ECO:0007669"/>
    <property type="project" value="InterPro"/>
</dbReference>
<comment type="subcellular location">
    <subcellularLocation>
        <location evidence="1">Nucleus</location>
    </subcellularLocation>
</comment>
<keyword evidence="2" id="KW-0479">Metal-binding</keyword>
<evidence type="ECO:0000313" key="8">
    <source>
        <dbReference type="Proteomes" id="UP000663848"/>
    </source>
</evidence>
<evidence type="ECO:0000256" key="4">
    <source>
        <dbReference type="ARBA" id="ARBA00022833"/>
    </source>
</evidence>
<comment type="caution">
    <text evidence="7">The sequence shown here is derived from an EMBL/GenBank/DDBJ whole genome shotgun (WGS) entry which is preliminary data.</text>
</comment>
<dbReference type="PROSITE" id="PS00109">
    <property type="entry name" value="PROTEIN_KINASE_TYR"/>
    <property type="match status" value="1"/>
</dbReference>
<dbReference type="EMBL" id="CAJOBR010000534">
    <property type="protein sequence ID" value="CAF4520502.1"/>
    <property type="molecule type" value="Genomic_DNA"/>
</dbReference>
<dbReference type="Proteomes" id="UP000663848">
    <property type="component" value="Unassembled WGS sequence"/>
</dbReference>
<proteinExistence type="predicted"/>
<feature type="domain" description="Protein kinase" evidence="6">
    <location>
        <begin position="400"/>
        <end position="693"/>
    </location>
</feature>
<evidence type="ECO:0000259" key="6">
    <source>
        <dbReference type="PROSITE" id="PS50011"/>
    </source>
</evidence>
<dbReference type="InterPro" id="IPR000719">
    <property type="entry name" value="Prot_kinase_dom"/>
</dbReference>
<protein>
    <recommendedName>
        <fullName evidence="6">Protein kinase domain-containing protein</fullName>
    </recommendedName>
</protein>
<evidence type="ECO:0000256" key="5">
    <source>
        <dbReference type="ARBA" id="ARBA00023242"/>
    </source>
</evidence>
<dbReference type="InterPro" id="IPR052035">
    <property type="entry name" value="ZnF_BED_domain_contain"/>
</dbReference>
<dbReference type="SUPFAM" id="SSF56112">
    <property type="entry name" value="Protein kinase-like (PK-like)"/>
    <property type="match status" value="1"/>
</dbReference>
<keyword evidence="5" id="KW-0539">Nucleus</keyword>
<dbReference type="PROSITE" id="PS50011">
    <property type="entry name" value="PROTEIN_KINASE_DOM"/>
    <property type="match status" value="1"/>
</dbReference>
<dbReference type="PANTHER" id="PTHR46481">
    <property type="entry name" value="ZINC FINGER BED DOMAIN-CONTAINING PROTEIN 4"/>
    <property type="match status" value="1"/>
</dbReference>
<dbReference type="InterPro" id="IPR018473">
    <property type="entry name" value="Hermes_transposase_DNA-db"/>
</dbReference>
<name>A0A820WWM6_9BILA</name>
<organism evidence="7 8">
    <name type="scientific">Rotaria socialis</name>
    <dbReference type="NCBI Taxonomy" id="392032"/>
    <lineage>
        <taxon>Eukaryota</taxon>
        <taxon>Metazoa</taxon>
        <taxon>Spiralia</taxon>
        <taxon>Gnathifera</taxon>
        <taxon>Rotifera</taxon>
        <taxon>Eurotatoria</taxon>
        <taxon>Bdelloidea</taxon>
        <taxon>Philodinida</taxon>
        <taxon>Philodinidae</taxon>
        <taxon>Rotaria</taxon>
    </lineage>
</organism>
<keyword evidence="3" id="KW-0863">Zinc-finger</keyword>
<dbReference type="Pfam" id="PF00069">
    <property type="entry name" value="Pkinase"/>
    <property type="match status" value="1"/>
</dbReference>
<accession>A0A820WWM6</accession>
<sequence length="693" mass="79958">MDKFIKLKKLAPLKSNSKDRTVIQEEFTKWICSSIRPFNLVSDPGLKTMLQTIIDICKKYQGSINIDDILATPTTISNNVKKLAEYYRSLLRSILIEQAESGTLAVCPDLWTDNHKKIKYLGVTVYFVTNGYELFTFDLCCTRFNEIGKAGESALKAIREQLNLFGLLSYMDNNKITFTSDRGANILKALKDDTIAPSPSKYGEANTALSDLPPKPKEVLKTIATSKKLVKYVKLVGLNKNIEERGGVALKQKCVVRWLSMSNMLESVDASIEHIRFILLSKSSKSQCYFKLNNINIDALKDLIGLLSKLKNVSSLVQTGTRPSLHMAYICINKLERHLSGINVNADGIDFFRKRLIQLLKCMFTFDDKHLAAAILHPLYRKLTFATTYFKSIAHFYIREQLNDILGLSEQDQFADPDDNSDPDDIGPIAMITFKNDELERYLRMNIEDIYKQSNPLKFWHDHQSKFPGLSLLARRLFSIRITSAGVERQLSLAGRFFIFTQEFSHINSFELYHSMQMINIVRHLYNNNIIYRDICPRNVMMDRDKRLRLIDFGFAYILKDDQAVQKLPIEGATTFADIDFLTEYIENPQAYFWYNYKRNFDLFCAINVITYMINKEVKEGMNGIHSTGICKNKKVRNGLQTWKRMQTKNKAYDALLQSIENLSMESDFDNMELILKNNYKNLQMIDNENYEK</sequence>
<dbReference type="SUPFAM" id="SSF140996">
    <property type="entry name" value="Hermes dimerisation domain"/>
    <property type="match status" value="1"/>
</dbReference>
<reference evidence="7" key="1">
    <citation type="submission" date="2021-02" db="EMBL/GenBank/DDBJ databases">
        <authorList>
            <person name="Nowell W R."/>
        </authorList>
    </citation>
    <scope>NUCLEOTIDE SEQUENCE</scope>
</reference>
<dbReference type="Gene3D" id="1.10.10.1070">
    <property type="entry name" value="Zinc finger, BED domain-containing"/>
    <property type="match status" value="1"/>
</dbReference>
<evidence type="ECO:0000256" key="3">
    <source>
        <dbReference type="ARBA" id="ARBA00022771"/>
    </source>
</evidence>
<dbReference type="AlphaFoldDB" id="A0A820WWM6"/>
<dbReference type="GO" id="GO:0004672">
    <property type="term" value="F:protein kinase activity"/>
    <property type="evidence" value="ECO:0007669"/>
    <property type="project" value="InterPro"/>
</dbReference>
<dbReference type="InterPro" id="IPR008906">
    <property type="entry name" value="HATC_C_dom"/>
</dbReference>
<dbReference type="SUPFAM" id="SSF53098">
    <property type="entry name" value="Ribonuclease H-like"/>
    <property type="match status" value="1"/>
</dbReference>
<dbReference type="Pfam" id="PF10683">
    <property type="entry name" value="DBD_Tnp_Hermes"/>
    <property type="match status" value="1"/>
</dbReference>